<organism evidence="3">
    <name type="scientific">marine metagenome</name>
    <dbReference type="NCBI Taxonomy" id="408172"/>
    <lineage>
        <taxon>unclassified sequences</taxon>
        <taxon>metagenomes</taxon>
        <taxon>ecological metagenomes</taxon>
    </lineage>
</organism>
<dbReference type="PRINTS" id="PR00081">
    <property type="entry name" value="GDHRDH"/>
</dbReference>
<dbReference type="Gene3D" id="3.40.50.720">
    <property type="entry name" value="NAD(P)-binding Rossmann-like Domain"/>
    <property type="match status" value="1"/>
</dbReference>
<reference evidence="3" key="1">
    <citation type="submission" date="2018-05" db="EMBL/GenBank/DDBJ databases">
        <authorList>
            <person name="Lanie J.A."/>
            <person name="Ng W.-L."/>
            <person name="Kazmierczak K.M."/>
            <person name="Andrzejewski T.M."/>
            <person name="Davidsen T.M."/>
            <person name="Wayne K.J."/>
            <person name="Tettelin H."/>
            <person name="Glass J.I."/>
            <person name="Rusch D."/>
            <person name="Podicherti R."/>
            <person name="Tsui H.-C.T."/>
            <person name="Winkler M.E."/>
        </authorList>
    </citation>
    <scope>NUCLEOTIDE SEQUENCE</scope>
</reference>
<accession>A0A382V2L1</accession>
<dbReference type="Pfam" id="PF00106">
    <property type="entry name" value="adh_short"/>
    <property type="match status" value="1"/>
</dbReference>
<evidence type="ECO:0000313" key="3">
    <source>
        <dbReference type="EMBL" id="SVD40178.1"/>
    </source>
</evidence>
<feature type="non-terminal residue" evidence="3">
    <location>
        <position position="1"/>
    </location>
</feature>
<keyword evidence="2" id="KW-0560">Oxidoreductase</keyword>
<protein>
    <recommendedName>
        <fullName evidence="4">Short-chain dehydrogenase</fullName>
    </recommendedName>
</protein>
<feature type="non-terminal residue" evidence="3">
    <location>
        <position position="189"/>
    </location>
</feature>
<dbReference type="PRINTS" id="PR00080">
    <property type="entry name" value="SDRFAMILY"/>
</dbReference>
<dbReference type="InterPro" id="IPR036291">
    <property type="entry name" value="NAD(P)-bd_dom_sf"/>
</dbReference>
<dbReference type="GO" id="GO:0016616">
    <property type="term" value="F:oxidoreductase activity, acting on the CH-OH group of donors, NAD or NADP as acceptor"/>
    <property type="evidence" value="ECO:0007669"/>
    <property type="project" value="TreeGrafter"/>
</dbReference>
<dbReference type="EMBL" id="UINC01148351">
    <property type="protein sequence ID" value="SVD40178.1"/>
    <property type="molecule type" value="Genomic_DNA"/>
</dbReference>
<name>A0A382V2L1_9ZZZZ</name>
<dbReference type="AlphaFoldDB" id="A0A382V2L1"/>
<evidence type="ECO:0008006" key="4">
    <source>
        <dbReference type="Google" id="ProtNLM"/>
    </source>
</evidence>
<sequence>MNHNKNNKLFDVSEKVIIITGGSGNLGSIYAEHLVNEGALVYNLDIKDPKKNRTSSAKNYNFLQADLTKKNAIKMALEEVVKTSGIPDALINNAALDSPPGDQAIINGRFEDYPEDAWDDVIEVNLKSIFLCCQVIGASMSKNNNGGSIVNISSHYGIVSPDQRIYSYRKQEFNKPISYATSKSGVLNL</sequence>
<evidence type="ECO:0000256" key="1">
    <source>
        <dbReference type="ARBA" id="ARBA00006484"/>
    </source>
</evidence>
<gene>
    <name evidence="3" type="ORF">METZ01_LOCUS393032</name>
</gene>
<dbReference type="PANTHER" id="PTHR42760:SF133">
    <property type="entry name" value="3-OXOACYL-[ACYL-CARRIER-PROTEIN] REDUCTASE"/>
    <property type="match status" value="1"/>
</dbReference>
<proteinExistence type="inferred from homology"/>
<dbReference type="SUPFAM" id="SSF51735">
    <property type="entry name" value="NAD(P)-binding Rossmann-fold domains"/>
    <property type="match status" value="1"/>
</dbReference>
<evidence type="ECO:0000256" key="2">
    <source>
        <dbReference type="ARBA" id="ARBA00023002"/>
    </source>
</evidence>
<dbReference type="InterPro" id="IPR002347">
    <property type="entry name" value="SDR_fam"/>
</dbReference>
<comment type="similarity">
    <text evidence="1">Belongs to the short-chain dehydrogenases/reductases (SDR) family.</text>
</comment>
<dbReference type="PANTHER" id="PTHR42760">
    <property type="entry name" value="SHORT-CHAIN DEHYDROGENASES/REDUCTASES FAMILY MEMBER"/>
    <property type="match status" value="1"/>
</dbReference>